<dbReference type="InterPro" id="IPR011989">
    <property type="entry name" value="ARM-like"/>
</dbReference>
<dbReference type="AlphaFoldDB" id="A0A4W4EQ45"/>
<name>A0A4W4EQ45_ELEEL</name>
<dbReference type="OMA" id="ICLTIAN"/>
<dbReference type="PANTHER" id="PTHR14014">
    <property type="entry name" value="TELOMERE REPEATS-BINDING BOUQUET FORMATION PROTEIN 1"/>
    <property type="match status" value="1"/>
</dbReference>
<organism evidence="1 2">
    <name type="scientific">Electrophorus electricus</name>
    <name type="common">Electric eel</name>
    <name type="synonym">Gymnotus electricus</name>
    <dbReference type="NCBI Taxonomy" id="8005"/>
    <lineage>
        <taxon>Eukaryota</taxon>
        <taxon>Metazoa</taxon>
        <taxon>Chordata</taxon>
        <taxon>Craniata</taxon>
        <taxon>Vertebrata</taxon>
        <taxon>Euteleostomi</taxon>
        <taxon>Actinopterygii</taxon>
        <taxon>Neopterygii</taxon>
        <taxon>Teleostei</taxon>
        <taxon>Ostariophysi</taxon>
        <taxon>Gymnotiformes</taxon>
        <taxon>Gymnotoidei</taxon>
        <taxon>Gymnotidae</taxon>
        <taxon>Electrophorus</taxon>
    </lineage>
</organism>
<dbReference type="Ensembl" id="ENSEEET00000014409.2">
    <property type="protein sequence ID" value="ENSEEEP00000014236.2"/>
    <property type="gene ID" value="ENSEEEG00000007074.2"/>
</dbReference>
<dbReference type="PANTHER" id="PTHR14014:SF0">
    <property type="entry name" value="TELOMERE REPEATS-BINDING BOUQUET FORMATION PROTEIN 1"/>
    <property type="match status" value="1"/>
</dbReference>
<evidence type="ECO:0008006" key="3">
    <source>
        <dbReference type="Google" id="ProtNLM"/>
    </source>
</evidence>
<evidence type="ECO:0000313" key="1">
    <source>
        <dbReference type="Ensembl" id="ENSEEEP00000014236.2"/>
    </source>
</evidence>
<sequence>MFSAIKTDLHLLLECLKYQMKCPDSQKQALLTIISICQQDAGQYVEFFKEIGGVTFIYNLFSSSHYSEVKETALFALGSLAEFNGIHFNSEILELKVSHNRKRVAVYMLSVLVSNNREPACLHVCVPIDESVAGTSIYNNDTLTALPDVPVNMEDTHCYWPQPICSFIGMAVANNMCAQEYFASLGGLVTLSDSLASLVPHCKDDIVACKLATIITRMLSACIADNKALAPVLSKLWLVEHFLLLLSVPNLSPQDQLVVVMTLDHCTSACGDFVDICVGIDFCGYC</sequence>
<keyword evidence="2" id="KW-1185">Reference proteome</keyword>
<reference evidence="2" key="1">
    <citation type="journal article" date="2014" name="Science">
        <title>Nonhuman genetics. Genomic basis for the convergent evolution of electric organs.</title>
        <authorList>
            <person name="Gallant J.R."/>
            <person name="Traeger L.L."/>
            <person name="Volkening J.D."/>
            <person name="Moffett H."/>
            <person name="Chen P.H."/>
            <person name="Novina C.D."/>
            <person name="Phillips G.N.Jr."/>
            <person name="Anand R."/>
            <person name="Wells G.B."/>
            <person name="Pinch M."/>
            <person name="Guth R."/>
            <person name="Unguez G.A."/>
            <person name="Albert J.S."/>
            <person name="Zakon H.H."/>
            <person name="Samanta M.P."/>
            <person name="Sussman M.R."/>
        </authorList>
    </citation>
    <scope>NUCLEOTIDE SEQUENCE [LARGE SCALE GENOMIC DNA]</scope>
</reference>
<reference evidence="2" key="2">
    <citation type="journal article" date="2017" name="Sci. Adv.">
        <title>A tail of two voltages: Proteomic comparison of the three electric organs of the electric eel.</title>
        <authorList>
            <person name="Traeger L.L."/>
            <person name="Sabat G."/>
            <person name="Barrett-Wilt G.A."/>
            <person name="Wells G.B."/>
            <person name="Sussman M.R."/>
        </authorList>
    </citation>
    <scope>NUCLEOTIDE SEQUENCE [LARGE SCALE GENOMIC DNA]</scope>
</reference>
<proteinExistence type="predicted"/>
<dbReference type="GO" id="GO:0070197">
    <property type="term" value="P:meiotic attachment of telomere to nuclear envelope"/>
    <property type="evidence" value="ECO:0007669"/>
    <property type="project" value="InterPro"/>
</dbReference>
<dbReference type="SUPFAM" id="SSF48371">
    <property type="entry name" value="ARM repeat"/>
    <property type="match status" value="1"/>
</dbReference>
<accession>A0A4W4EQ45</accession>
<evidence type="ECO:0000313" key="2">
    <source>
        <dbReference type="Proteomes" id="UP000314983"/>
    </source>
</evidence>
<dbReference type="GeneTree" id="ENSGT00390000005075"/>
<dbReference type="Gene3D" id="1.25.10.10">
    <property type="entry name" value="Leucine-rich Repeat Variant"/>
    <property type="match status" value="1"/>
</dbReference>
<reference evidence="1" key="5">
    <citation type="submission" date="2025-09" db="UniProtKB">
        <authorList>
            <consortium name="Ensembl"/>
        </authorList>
    </citation>
    <scope>IDENTIFICATION</scope>
</reference>
<reference evidence="1" key="4">
    <citation type="submission" date="2025-08" db="UniProtKB">
        <authorList>
            <consortium name="Ensembl"/>
        </authorList>
    </citation>
    <scope>IDENTIFICATION</scope>
</reference>
<dbReference type="InterPro" id="IPR042359">
    <property type="entry name" value="TERB1"/>
</dbReference>
<dbReference type="InterPro" id="IPR016024">
    <property type="entry name" value="ARM-type_fold"/>
</dbReference>
<dbReference type="GO" id="GO:0007129">
    <property type="term" value="P:homologous chromosome pairing at meiosis"/>
    <property type="evidence" value="ECO:0007669"/>
    <property type="project" value="TreeGrafter"/>
</dbReference>
<dbReference type="Proteomes" id="UP000314983">
    <property type="component" value="Chromosome 4"/>
</dbReference>
<dbReference type="STRING" id="8005.ENSEEEP00000014236"/>
<protein>
    <recommendedName>
        <fullName evidence="3">Telomere repeat binding bouquet formation protein 1</fullName>
    </recommendedName>
</protein>
<reference evidence="1" key="3">
    <citation type="submission" date="2020-05" db="EMBL/GenBank/DDBJ databases">
        <title>Electrophorus electricus (electric eel) genome, fEleEle1, primary haplotype.</title>
        <authorList>
            <person name="Myers G."/>
            <person name="Meyer A."/>
            <person name="Fedrigo O."/>
            <person name="Formenti G."/>
            <person name="Rhie A."/>
            <person name="Tracey A."/>
            <person name="Sims Y."/>
            <person name="Jarvis E.D."/>
        </authorList>
    </citation>
    <scope>NUCLEOTIDE SEQUENCE [LARGE SCALE GENOMIC DNA]</scope>
</reference>